<dbReference type="EMBL" id="CP073355">
    <property type="protein sequence ID" value="URA09503.1"/>
    <property type="molecule type" value="Genomic_DNA"/>
</dbReference>
<dbReference type="Pfam" id="PF13535">
    <property type="entry name" value="ATP-grasp_4"/>
    <property type="match status" value="1"/>
</dbReference>
<dbReference type="GO" id="GO:0016491">
    <property type="term" value="F:oxidoreductase activity"/>
    <property type="evidence" value="ECO:0007669"/>
    <property type="project" value="UniProtKB-KW"/>
</dbReference>
<dbReference type="Pfam" id="PF01070">
    <property type="entry name" value="FMN_dh"/>
    <property type="match status" value="2"/>
</dbReference>
<dbReference type="Gene3D" id="3.40.50.20">
    <property type="match status" value="1"/>
</dbReference>
<dbReference type="InterPro" id="IPR037396">
    <property type="entry name" value="FMN_HAD"/>
</dbReference>
<protein>
    <submittedName>
        <fullName evidence="9">Alpha-hydroxy-acid oxidizing protein</fullName>
    </submittedName>
</protein>
<feature type="domain" description="FMN hydroxy acid dehydrogenase" evidence="8">
    <location>
        <begin position="447"/>
        <end position="751"/>
    </location>
</feature>
<keyword evidence="6" id="KW-0547">Nucleotide-binding</keyword>
<dbReference type="SUPFAM" id="SSF56059">
    <property type="entry name" value="Glutathione synthetase ATP-binding domain-like"/>
    <property type="match status" value="1"/>
</dbReference>
<evidence type="ECO:0000256" key="3">
    <source>
        <dbReference type="ARBA" id="ARBA00022643"/>
    </source>
</evidence>
<comment type="cofactor">
    <cofactor evidence="1">
        <name>FMN</name>
        <dbReference type="ChEBI" id="CHEBI:58210"/>
    </cofactor>
</comment>
<dbReference type="Gene3D" id="3.30.470.20">
    <property type="entry name" value="ATP-grasp fold, B domain"/>
    <property type="match status" value="1"/>
</dbReference>
<evidence type="ECO:0000256" key="6">
    <source>
        <dbReference type="PROSITE-ProRule" id="PRU00409"/>
    </source>
</evidence>
<evidence type="ECO:0000313" key="10">
    <source>
        <dbReference type="Proteomes" id="UP001056539"/>
    </source>
</evidence>
<comment type="similarity">
    <text evidence="5">Belongs to the FMN-dependent alpha-hydroxy acid dehydrogenase family.</text>
</comment>
<dbReference type="AlphaFoldDB" id="A0AAX3BBA5"/>
<keyword evidence="2" id="KW-0285">Flavoprotein</keyword>
<dbReference type="PANTHER" id="PTHR10578">
    <property type="entry name" value="S -2-HYDROXY-ACID OXIDASE-RELATED"/>
    <property type="match status" value="1"/>
</dbReference>
<dbReference type="SUPFAM" id="SSF51395">
    <property type="entry name" value="FMN-linked oxidoreductases"/>
    <property type="match status" value="1"/>
</dbReference>
<accession>A0AAX3BBA5</accession>
<dbReference type="InterPro" id="IPR016185">
    <property type="entry name" value="PreATP-grasp_dom_sf"/>
</dbReference>
<dbReference type="KEGG" id="taqu:KDW03_08380"/>
<dbReference type="PROSITE" id="PS50975">
    <property type="entry name" value="ATP_GRASP"/>
    <property type="match status" value="1"/>
</dbReference>
<dbReference type="PROSITE" id="PS51349">
    <property type="entry name" value="FMN_HYDROXY_ACID_DH_2"/>
    <property type="match status" value="1"/>
</dbReference>
<evidence type="ECO:0000256" key="4">
    <source>
        <dbReference type="ARBA" id="ARBA00023002"/>
    </source>
</evidence>
<evidence type="ECO:0000259" key="8">
    <source>
        <dbReference type="PROSITE" id="PS51349"/>
    </source>
</evidence>
<dbReference type="Proteomes" id="UP001056539">
    <property type="component" value="Chromosome"/>
</dbReference>
<dbReference type="SUPFAM" id="SSF52440">
    <property type="entry name" value="PreATP-grasp domain"/>
    <property type="match status" value="1"/>
</dbReference>
<reference evidence="9" key="1">
    <citation type="submission" date="2021-04" db="EMBL/GenBank/DDBJ databases">
        <authorList>
            <person name="Postec A."/>
        </authorList>
    </citation>
    <scope>NUCLEOTIDE SEQUENCE</scope>
    <source>
        <strain evidence="9">F1F22</strain>
    </source>
</reference>
<dbReference type="RefSeq" id="WP_271434633.1">
    <property type="nucleotide sequence ID" value="NZ_CP073355.1"/>
</dbReference>
<dbReference type="InterPro" id="IPR041472">
    <property type="entry name" value="BL00235/CARNS1_N"/>
</dbReference>
<evidence type="ECO:0000256" key="1">
    <source>
        <dbReference type="ARBA" id="ARBA00001917"/>
    </source>
</evidence>
<evidence type="ECO:0000256" key="5">
    <source>
        <dbReference type="ARBA" id="ARBA00024042"/>
    </source>
</evidence>
<dbReference type="Gene3D" id="3.20.20.70">
    <property type="entry name" value="Aldolase class I"/>
    <property type="match status" value="1"/>
</dbReference>
<reference evidence="9" key="2">
    <citation type="submission" date="2022-06" db="EMBL/GenBank/DDBJ databases">
        <title>Thermospira aquatica gen. nov., sp. nov.</title>
        <authorList>
            <person name="Ben Ali Gam Z."/>
            <person name="Labat M."/>
        </authorList>
    </citation>
    <scope>NUCLEOTIDE SEQUENCE</scope>
    <source>
        <strain evidence="9">F1F22</strain>
    </source>
</reference>
<dbReference type="GO" id="GO:0010181">
    <property type="term" value="F:FMN binding"/>
    <property type="evidence" value="ECO:0007669"/>
    <property type="project" value="InterPro"/>
</dbReference>
<evidence type="ECO:0000256" key="2">
    <source>
        <dbReference type="ARBA" id="ARBA00022630"/>
    </source>
</evidence>
<name>A0AAX3BBA5_9SPIR</name>
<dbReference type="InterPro" id="IPR013815">
    <property type="entry name" value="ATP_grasp_subdomain_1"/>
</dbReference>
<evidence type="ECO:0000313" key="9">
    <source>
        <dbReference type="EMBL" id="URA09503.1"/>
    </source>
</evidence>
<dbReference type="InterPro" id="IPR000262">
    <property type="entry name" value="FMN-dep_DH"/>
</dbReference>
<keyword evidence="4" id="KW-0560">Oxidoreductase</keyword>
<dbReference type="PANTHER" id="PTHR10578:SF107">
    <property type="entry name" value="2-HYDROXYACID OXIDASE 1"/>
    <property type="match status" value="1"/>
</dbReference>
<keyword evidence="10" id="KW-1185">Reference proteome</keyword>
<dbReference type="Pfam" id="PF18130">
    <property type="entry name" value="ATPgrasp_N"/>
    <property type="match status" value="1"/>
</dbReference>
<sequence>MSKMFEGKGVVIIGGGRLQLPVIEKAREQGAKVIVVDRNPEAPGVKKADIYVPSSTMDAEATAELLFQIAREKQPIHGVLTVGTDASYTVAVCAKKLGVPGIEPEVALRATDKHLMRQTLRQARVPVPDFEMVDTYSRAIEVFERLGGDCVVKPVDNMGARGVRRVSTLEDLKEACDLAFRYTRSGRILIEQYIDGVELSIDALVIEDEIVITGIADRIIEYAPYFVETGHILPSQMPQEVILSGLDVFQRGVRALGIRFGAAKGDIKVTPTGSFVGEIAARLSGGFMSTHTYPYATGVDLMENILRLHLGMGLGDVIPKRSWVSIERAIIPPLGIVENIMGEEEAKAIEHVRDVIVEVKVGDRVREPQNNLDKAGHVIVCAPTFREALHASHQAVRAVKVDTKPLEEDIVNVSVVLERARTRFHGQCFVCPDCDGVKCRGMVPGVGGVGLGTGFIRAVERLRRWDVVPSYLHQASVVDLRTHFLGMELSMPVIPAPITGAITNLGGAISELELARAIVKGANQAGVFGTVGDGATPTKYRIGIRVILENFGLAIPFFKPRMDNAMIVERMLAAEEVGAIAVGIDVDAASFVTMEMKKQSTVTKSIEEIASLMEKVKLPFILKGILSPLDAKLACEIGVSALVVSNHGGRVSDATIAPVDALPRIREVVGDMPLILDGGIRSGWDIVRALALGADLVMVGRPVMIYAVGNGVAGVRYYLENLKREFRKALSLVGASTVEEIKRKKDILYERL</sequence>
<dbReference type="CDD" id="cd02809">
    <property type="entry name" value="alpha_hydroxyacid_oxid_FMN"/>
    <property type="match status" value="1"/>
</dbReference>
<keyword evidence="6" id="KW-0067">ATP-binding</keyword>
<evidence type="ECO:0000259" key="7">
    <source>
        <dbReference type="PROSITE" id="PS50975"/>
    </source>
</evidence>
<dbReference type="Pfam" id="PF18603">
    <property type="entry name" value="LAL_C2"/>
    <property type="match status" value="1"/>
</dbReference>
<proteinExistence type="inferred from homology"/>
<dbReference type="GO" id="GO:0046872">
    <property type="term" value="F:metal ion binding"/>
    <property type="evidence" value="ECO:0007669"/>
    <property type="project" value="InterPro"/>
</dbReference>
<dbReference type="InterPro" id="IPR040570">
    <property type="entry name" value="LAL_C2"/>
</dbReference>
<feature type="domain" description="ATP-grasp" evidence="7">
    <location>
        <begin position="117"/>
        <end position="310"/>
    </location>
</feature>
<dbReference type="SMART" id="SM01209">
    <property type="entry name" value="GARS_A"/>
    <property type="match status" value="1"/>
</dbReference>
<dbReference type="GO" id="GO:0005524">
    <property type="term" value="F:ATP binding"/>
    <property type="evidence" value="ECO:0007669"/>
    <property type="project" value="UniProtKB-UniRule"/>
</dbReference>
<organism evidence="9 10">
    <name type="scientific">Thermospira aquatica</name>
    <dbReference type="NCBI Taxonomy" id="2828656"/>
    <lineage>
        <taxon>Bacteria</taxon>
        <taxon>Pseudomonadati</taxon>
        <taxon>Spirochaetota</taxon>
        <taxon>Spirochaetia</taxon>
        <taxon>Brevinematales</taxon>
        <taxon>Thermospiraceae</taxon>
        <taxon>Thermospira</taxon>
    </lineage>
</organism>
<dbReference type="Gene3D" id="3.30.1490.20">
    <property type="entry name" value="ATP-grasp fold, A domain"/>
    <property type="match status" value="1"/>
</dbReference>
<keyword evidence="3" id="KW-0288">FMN</keyword>
<dbReference type="InterPro" id="IPR012133">
    <property type="entry name" value="Alpha-hydoxy_acid_DH_FMN"/>
</dbReference>
<gene>
    <name evidence="9" type="ORF">KDW03_08380</name>
</gene>
<dbReference type="InterPro" id="IPR013785">
    <property type="entry name" value="Aldolase_TIM"/>
</dbReference>
<dbReference type="InterPro" id="IPR011761">
    <property type="entry name" value="ATP-grasp"/>
</dbReference>